<dbReference type="Gene3D" id="3.40.190.10">
    <property type="entry name" value="Periplasmic binding protein-like II"/>
    <property type="match status" value="1"/>
</dbReference>
<dbReference type="PANTHER" id="PTHR42928">
    <property type="entry name" value="TRICARBOXYLATE-BINDING PROTEIN"/>
    <property type="match status" value="1"/>
</dbReference>
<evidence type="ECO:0000256" key="1">
    <source>
        <dbReference type="ARBA" id="ARBA00006987"/>
    </source>
</evidence>
<keyword evidence="4" id="KW-1185">Reference proteome</keyword>
<feature type="chain" id="PRO_5012244873" evidence="2">
    <location>
        <begin position="24"/>
        <end position="324"/>
    </location>
</feature>
<dbReference type="Gene3D" id="3.40.190.150">
    <property type="entry name" value="Bordetella uptake gene, domain 1"/>
    <property type="match status" value="1"/>
</dbReference>
<comment type="similarity">
    <text evidence="1">Belongs to the UPF0065 (bug) family.</text>
</comment>
<evidence type="ECO:0000313" key="3">
    <source>
        <dbReference type="EMBL" id="SOC45181.1"/>
    </source>
</evidence>
<gene>
    <name evidence="3" type="ORF">SAMN05892877_11447</name>
</gene>
<keyword evidence="3" id="KW-0675">Receptor</keyword>
<organism evidence="3 4">
    <name type="scientific">Rhizobium subbaraonis</name>
    <dbReference type="NCBI Taxonomy" id="908946"/>
    <lineage>
        <taxon>Bacteria</taxon>
        <taxon>Pseudomonadati</taxon>
        <taxon>Pseudomonadota</taxon>
        <taxon>Alphaproteobacteria</taxon>
        <taxon>Hyphomicrobiales</taxon>
        <taxon>Rhizobiaceae</taxon>
        <taxon>Rhizobium/Agrobacterium group</taxon>
        <taxon>Rhizobium</taxon>
    </lineage>
</organism>
<evidence type="ECO:0000313" key="4">
    <source>
        <dbReference type="Proteomes" id="UP000219167"/>
    </source>
</evidence>
<proteinExistence type="inferred from homology"/>
<dbReference type="SUPFAM" id="SSF53850">
    <property type="entry name" value="Periplasmic binding protein-like II"/>
    <property type="match status" value="1"/>
</dbReference>
<feature type="signal peptide" evidence="2">
    <location>
        <begin position="1"/>
        <end position="23"/>
    </location>
</feature>
<dbReference type="Pfam" id="PF03401">
    <property type="entry name" value="TctC"/>
    <property type="match status" value="1"/>
</dbReference>
<keyword evidence="2" id="KW-0732">Signal</keyword>
<accession>A0A285UY34</accession>
<dbReference type="CDD" id="cd13578">
    <property type="entry name" value="PBP2_Bug27"/>
    <property type="match status" value="1"/>
</dbReference>
<dbReference type="OrthoDB" id="8443386at2"/>
<dbReference type="AlphaFoldDB" id="A0A285UY34"/>
<dbReference type="InterPro" id="IPR042100">
    <property type="entry name" value="Bug_dom1"/>
</dbReference>
<dbReference type="InterPro" id="IPR005064">
    <property type="entry name" value="BUG"/>
</dbReference>
<dbReference type="PIRSF" id="PIRSF017082">
    <property type="entry name" value="YflP"/>
    <property type="match status" value="1"/>
</dbReference>
<sequence>MKINRRIFGLMAAAMMTALPAIAAAEYPERNITLVVPFPPGGGNDAMARIIGDAMTRVIGATVVVENKAGAGGVVGTQSVQHAKPDGYTLLLGHSGTMGINPHVYPAAAYHPTKDFTPVGLISEIPLALVVNKDLPVQDVAGLIALAKEKPGALSYASSGVGTGSHMAAELFAHNAGIEIAHIPYRGSGPAMTDLLGGRIDLLFGVIPSSHAQIAAGKARALAVTGAERSATMSEVPTMQEAGVEGYEAALIYGLLAPAGTPEDVVAKVNGALNTVLADPAVQEKLAVDGSVPRPGTPEYHGKALDADLEKWGALIRDAKIEIH</sequence>
<dbReference type="PANTHER" id="PTHR42928:SF5">
    <property type="entry name" value="BLR1237 PROTEIN"/>
    <property type="match status" value="1"/>
</dbReference>
<protein>
    <submittedName>
        <fullName evidence="3">Tripartite-type tricarboxylate transporter receptor subunit TctC</fullName>
    </submittedName>
</protein>
<dbReference type="EMBL" id="OBQD01000014">
    <property type="protein sequence ID" value="SOC45181.1"/>
    <property type="molecule type" value="Genomic_DNA"/>
</dbReference>
<dbReference type="RefSeq" id="WP_097141775.1">
    <property type="nucleotide sequence ID" value="NZ_OBQD01000014.1"/>
</dbReference>
<dbReference type="Proteomes" id="UP000219167">
    <property type="component" value="Unassembled WGS sequence"/>
</dbReference>
<name>A0A285UY34_9HYPH</name>
<reference evidence="3 4" key="1">
    <citation type="submission" date="2017-08" db="EMBL/GenBank/DDBJ databases">
        <authorList>
            <person name="de Groot N.N."/>
        </authorList>
    </citation>
    <scope>NUCLEOTIDE SEQUENCE [LARGE SCALE GENOMIC DNA]</scope>
    <source>
        <strain evidence="3 4">JC85</strain>
    </source>
</reference>
<evidence type="ECO:0000256" key="2">
    <source>
        <dbReference type="SAM" id="SignalP"/>
    </source>
</evidence>